<dbReference type="EMBL" id="KL648513">
    <property type="protein sequence ID" value="KEY69754.1"/>
    <property type="molecule type" value="Genomic_DNA"/>
</dbReference>
<dbReference type="CDD" id="cd12148">
    <property type="entry name" value="fungal_TF_MHR"/>
    <property type="match status" value="1"/>
</dbReference>
<reference evidence="5 6" key="1">
    <citation type="journal article" date="2014" name="BMC Genomics">
        <title>Comparative genome sequencing reveals chemotype-specific gene clusters in the toxigenic black mold Stachybotrys.</title>
        <authorList>
            <person name="Semeiks J."/>
            <person name="Borek D."/>
            <person name="Otwinowski Z."/>
            <person name="Grishin N.V."/>
        </authorList>
    </citation>
    <scope>NUCLEOTIDE SEQUENCE [LARGE SCALE GENOMIC DNA]</scope>
    <source>
        <strain evidence="6">CBS 109288 / IBT 7711</strain>
    </source>
</reference>
<dbReference type="PANTHER" id="PTHR47425:SF2">
    <property type="entry name" value="FARB-RELATED"/>
    <property type="match status" value="1"/>
</dbReference>
<dbReference type="Gene3D" id="4.10.240.10">
    <property type="entry name" value="Zn(2)-C6 fungal-type DNA-binding domain"/>
    <property type="match status" value="1"/>
</dbReference>
<dbReference type="InterPro" id="IPR007219">
    <property type="entry name" value="XnlR_reg_dom"/>
</dbReference>
<dbReference type="PANTHER" id="PTHR47425">
    <property type="entry name" value="FARB-RELATED"/>
    <property type="match status" value="1"/>
</dbReference>
<keyword evidence="2" id="KW-0539">Nucleus</keyword>
<gene>
    <name evidence="5" type="ORF">S7711_03735</name>
</gene>
<evidence type="ECO:0000256" key="3">
    <source>
        <dbReference type="SAM" id="MobiDB-lite"/>
    </source>
</evidence>
<keyword evidence="1" id="KW-0479">Metal-binding</keyword>
<dbReference type="PROSITE" id="PS50048">
    <property type="entry name" value="ZN2_CY6_FUNGAL_2"/>
    <property type="match status" value="1"/>
</dbReference>
<dbReference type="PROSITE" id="PS00463">
    <property type="entry name" value="ZN2_CY6_FUNGAL_1"/>
    <property type="match status" value="1"/>
</dbReference>
<evidence type="ECO:0000313" key="6">
    <source>
        <dbReference type="Proteomes" id="UP000028045"/>
    </source>
</evidence>
<dbReference type="InterPro" id="IPR001138">
    <property type="entry name" value="Zn2Cys6_DnaBD"/>
</dbReference>
<keyword evidence="6" id="KW-1185">Reference proteome</keyword>
<dbReference type="HOGENOM" id="CLU_006329_1_1_1"/>
<dbReference type="SMART" id="SM00906">
    <property type="entry name" value="Fungal_trans"/>
    <property type="match status" value="1"/>
</dbReference>
<organism evidence="5 6">
    <name type="scientific">Stachybotrys chartarum (strain CBS 109288 / IBT 7711)</name>
    <name type="common">Toxic black mold</name>
    <name type="synonym">Stilbospora chartarum</name>
    <dbReference type="NCBI Taxonomy" id="1280523"/>
    <lineage>
        <taxon>Eukaryota</taxon>
        <taxon>Fungi</taxon>
        <taxon>Dikarya</taxon>
        <taxon>Ascomycota</taxon>
        <taxon>Pezizomycotina</taxon>
        <taxon>Sordariomycetes</taxon>
        <taxon>Hypocreomycetidae</taxon>
        <taxon>Hypocreales</taxon>
        <taxon>Stachybotryaceae</taxon>
        <taxon>Stachybotrys</taxon>
    </lineage>
</organism>
<accession>A0A084AWS5</accession>
<dbReference type="OrthoDB" id="4451586at2759"/>
<feature type="region of interest" description="Disordered" evidence="3">
    <location>
        <begin position="1"/>
        <end position="44"/>
    </location>
</feature>
<proteinExistence type="predicted"/>
<evidence type="ECO:0000313" key="5">
    <source>
        <dbReference type="EMBL" id="KEY69754.1"/>
    </source>
</evidence>
<evidence type="ECO:0000256" key="2">
    <source>
        <dbReference type="ARBA" id="ARBA00023242"/>
    </source>
</evidence>
<dbReference type="GO" id="GO:0006351">
    <property type="term" value="P:DNA-templated transcription"/>
    <property type="evidence" value="ECO:0007669"/>
    <property type="project" value="InterPro"/>
</dbReference>
<dbReference type="GO" id="GO:0008270">
    <property type="term" value="F:zinc ion binding"/>
    <property type="evidence" value="ECO:0007669"/>
    <property type="project" value="InterPro"/>
</dbReference>
<dbReference type="Pfam" id="PF04082">
    <property type="entry name" value="Fungal_trans"/>
    <property type="match status" value="1"/>
</dbReference>
<dbReference type="GO" id="GO:0003677">
    <property type="term" value="F:DNA binding"/>
    <property type="evidence" value="ECO:0007669"/>
    <property type="project" value="InterPro"/>
</dbReference>
<dbReference type="SUPFAM" id="SSF57701">
    <property type="entry name" value="Zn2/Cys6 DNA-binding domain"/>
    <property type="match status" value="1"/>
</dbReference>
<dbReference type="Proteomes" id="UP000028045">
    <property type="component" value="Unassembled WGS sequence"/>
</dbReference>
<dbReference type="AlphaFoldDB" id="A0A084AWS5"/>
<evidence type="ECO:0000256" key="1">
    <source>
        <dbReference type="ARBA" id="ARBA00022723"/>
    </source>
</evidence>
<dbReference type="Pfam" id="PF00172">
    <property type="entry name" value="Zn_clus"/>
    <property type="match status" value="1"/>
</dbReference>
<dbReference type="InterPro" id="IPR036864">
    <property type="entry name" value="Zn2-C6_fun-type_DNA-bd_sf"/>
</dbReference>
<dbReference type="CDD" id="cd00067">
    <property type="entry name" value="GAL4"/>
    <property type="match status" value="1"/>
</dbReference>
<feature type="compositionally biased region" description="Polar residues" evidence="3">
    <location>
        <begin position="1"/>
        <end position="14"/>
    </location>
</feature>
<protein>
    <recommendedName>
        <fullName evidence="4">Zn(2)-C6 fungal-type domain-containing protein</fullName>
    </recommendedName>
</protein>
<evidence type="ECO:0000259" key="4">
    <source>
        <dbReference type="PROSITE" id="PS50048"/>
    </source>
</evidence>
<feature type="compositionally biased region" description="Basic and acidic residues" evidence="3">
    <location>
        <begin position="22"/>
        <end position="36"/>
    </location>
</feature>
<dbReference type="GO" id="GO:0000981">
    <property type="term" value="F:DNA-binding transcription factor activity, RNA polymerase II-specific"/>
    <property type="evidence" value="ECO:0007669"/>
    <property type="project" value="InterPro"/>
</dbReference>
<dbReference type="SMART" id="SM00066">
    <property type="entry name" value="GAL4"/>
    <property type="match status" value="1"/>
</dbReference>
<sequence>MPASEHSGSASVSDGSPPPDSIHSKSGDKSKKRSGDESSATQKIAKRRAARACVSCRARKVRCDVVEGAPCGNCRWDNVECVVQESRRRKRHLVSANPPGQGSSAEAQLRCKVLPNTSTVNGSRGPAVAANRNISPAAARRSSHESAVSPASVDAAASGLLPMPEPNRETHVPHMLYQNAGYRHESVPLASAQPSDNQQQQHQQQQQWPGLMEQDHLFGGNGAAQFLNSFDAHDTHVQLPHFVNPLPARIELEDIRYLHMKGALTLPGLELQNALLQAYVEYVHPYMPLMDLNEFLGIVNCRDGLNGKTSLFLYQAVMFAATAFVDMNQLREAGYHTRKAARRAFFLKTRVCTSPPVADDHHPPLAPCRAPIFTCQQLLYDFDYESDRLILVQALLLMTYWYETPDDQKDTWHWMGVAISLAHTIGLHRNPETTSIAPAKQKLWKRVWWSCFMRDRLIALGMRRPTRIKDEDFDVPMLTEQDFEIQALPENNTIIPSSCVVMWDMQMQRELAMMCIYKAKLCVCISHMLRTQYSVLIRDKVKPDNTTSSTMMLFPNKKLDNIGSVSAVDVELMAWAKSLPLCCQYRPMTPQEVQEGRSSLAVQRTLLHMVYYTTVSALHRPQFLPSSPLHAPTTSRQAQEMSRMRVRDAAMYITRMAADLHQFGLEGYLPTTGVTVILPAMIIHLLEMKNPNLEARQRAVQRFQQCMRVMEKLREVYAAADFATGFLDAALRKAAIDLEAQSKSTPNFATMNMQQADMVVHTPPPDNAPYMTPAETAFSQKDQRSQMMLPPNTVNAAALELTTTTPPQTEFDPIATGLTPNAGAALEDARLDGNGMSQDFNDFDWNAMAGTEVDVDQWLQFPIEGSSNDNDTVAAEPTMDWAVIDDANPTFHHENNGQMELTALA</sequence>
<dbReference type="InterPro" id="IPR052761">
    <property type="entry name" value="Fungal_Detox/Toxin_TFs"/>
</dbReference>
<name>A0A084AWS5_STACB</name>
<feature type="domain" description="Zn(2)-C6 fungal-type" evidence="4">
    <location>
        <begin position="52"/>
        <end position="83"/>
    </location>
</feature>